<dbReference type="GO" id="GO:0019136">
    <property type="term" value="F:deoxynucleoside kinase activity"/>
    <property type="evidence" value="ECO:0007669"/>
    <property type="project" value="InterPro"/>
</dbReference>
<dbReference type="AlphaFoldDB" id="A0A1G2PK04"/>
<name>A0A1G2PK04_9BACT</name>
<comment type="caution">
    <text evidence="4">The sequence shown here is derived from an EMBL/GenBank/DDBJ whole genome shotgun (WGS) entry which is preliminary data.</text>
</comment>
<keyword evidence="2" id="KW-0547">Nucleotide-binding</keyword>
<feature type="domain" description="Deoxynucleoside kinase" evidence="3">
    <location>
        <begin position="9"/>
        <end position="204"/>
    </location>
</feature>
<dbReference type="SUPFAM" id="SSF52540">
    <property type="entry name" value="P-loop containing nucleoside triphosphate hydrolases"/>
    <property type="match status" value="1"/>
</dbReference>
<dbReference type="STRING" id="1802362.A2806_00385"/>
<dbReference type="GO" id="GO:0005737">
    <property type="term" value="C:cytoplasm"/>
    <property type="evidence" value="ECO:0007669"/>
    <property type="project" value="TreeGrafter"/>
</dbReference>
<protein>
    <recommendedName>
        <fullName evidence="3">Deoxynucleoside kinase domain-containing protein</fullName>
    </recommendedName>
</protein>
<dbReference type="InterPro" id="IPR031314">
    <property type="entry name" value="DNK_dom"/>
</dbReference>
<dbReference type="InterPro" id="IPR050566">
    <property type="entry name" value="Deoxyribonucleoside_kinase"/>
</dbReference>
<evidence type="ECO:0000256" key="1">
    <source>
        <dbReference type="PIRSR" id="PIRSR000705-1"/>
    </source>
</evidence>
<proteinExistence type="predicted"/>
<dbReference type="Gene3D" id="3.40.50.300">
    <property type="entry name" value="P-loop containing nucleotide triphosphate hydrolases"/>
    <property type="match status" value="1"/>
</dbReference>
<evidence type="ECO:0000259" key="3">
    <source>
        <dbReference type="Pfam" id="PF01712"/>
    </source>
</evidence>
<dbReference type="PANTHER" id="PTHR10513:SF35">
    <property type="entry name" value="DEOXYADENOSINE KINASE"/>
    <property type="match status" value="1"/>
</dbReference>
<dbReference type="InterPro" id="IPR027417">
    <property type="entry name" value="P-loop_NTPase"/>
</dbReference>
<evidence type="ECO:0000313" key="4">
    <source>
        <dbReference type="EMBL" id="OHA48603.1"/>
    </source>
</evidence>
<feature type="binding site" evidence="2">
    <location>
        <begin position="13"/>
        <end position="21"/>
    </location>
    <ligand>
        <name>ATP</name>
        <dbReference type="ChEBI" id="CHEBI:30616"/>
    </ligand>
</feature>
<dbReference type="EMBL" id="MHSS01000005">
    <property type="protein sequence ID" value="OHA48603.1"/>
    <property type="molecule type" value="Genomic_DNA"/>
</dbReference>
<gene>
    <name evidence="4" type="ORF">A2806_00385</name>
</gene>
<evidence type="ECO:0000256" key="2">
    <source>
        <dbReference type="PIRSR" id="PIRSR000705-3"/>
    </source>
</evidence>
<dbReference type="PIRSF" id="PIRSF000705">
    <property type="entry name" value="DNK"/>
    <property type="match status" value="1"/>
</dbReference>
<dbReference type="GO" id="GO:0005524">
    <property type="term" value="F:ATP binding"/>
    <property type="evidence" value="ECO:0007669"/>
    <property type="project" value="UniProtKB-KW"/>
</dbReference>
<dbReference type="Pfam" id="PF01712">
    <property type="entry name" value="dNK"/>
    <property type="match status" value="1"/>
</dbReference>
<feature type="active site" description="Proton acceptor" evidence="1">
    <location>
        <position position="86"/>
    </location>
</feature>
<dbReference type="InterPro" id="IPR002624">
    <property type="entry name" value="DCK/DGK"/>
</dbReference>
<evidence type="ECO:0000313" key="5">
    <source>
        <dbReference type="Proteomes" id="UP000177629"/>
    </source>
</evidence>
<dbReference type="Proteomes" id="UP000177629">
    <property type="component" value="Unassembled WGS sequence"/>
</dbReference>
<keyword evidence="2" id="KW-0067">ATP-binding</keyword>
<feature type="binding site" evidence="2">
    <location>
        <begin position="144"/>
        <end position="148"/>
    </location>
    <ligand>
        <name>ATP</name>
        <dbReference type="ChEBI" id="CHEBI:30616"/>
    </ligand>
</feature>
<dbReference type="PANTHER" id="PTHR10513">
    <property type="entry name" value="DEOXYNUCLEOSIDE KINASE"/>
    <property type="match status" value="1"/>
</dbReference>
<organism evidence="4 5">
    <name type="scientific">Candidatus Terrybacteria bacterium RIFCSPHIGHO2_01_FULL_48_17</name>
    <dbReference type="NCBI Taxonomy" id="1802362"/>
    <lineage>
        <taxon>Bacteria</taxon>
        <taxon>Candidatus Terryibacteriota</taxon>
    </lineage>
</organism>
<sequence>MKQIQHPYIVVAGVMGSGKTTIAKILGEALGAHVFEEEFEENAFLSRFYKDMQRWALHCQLFYLTQKITQAFSAKDILAHRPVVHDAPAGQDLFIYAKALNRLGFLSAEEYALLENLFKLHKPQLPHPDIYIVIRISDELLSERIQTRGRIFEQGVTREYLRALQDSFDAWTAQFPKERTFELMADAADIQKSPTDREAFVNDIMQRLAVR</sequence>
<accession>A0A1G2PK04</accession>
<reference evidence="4 5" key="1">
    <citation type="journal article" date="2016" name="Nat. Commun.">
        <title>Thousands of microbial genomes shed light on interconnected biogeochemical processes in an aquifer system.</title>
        <authorList>
            <person name="Anantharaman K."/>
            <person name="Brown C.T."/>
            <person name="Hug L.A."/>
            <person name="Sharon I."/>
            <person name="Castelle C.J."/>
            <person name="Probst A.J."/>
            <person name="Thomas B.C."/>
            <person name="Singh A."/>
            <person name="Wilkins M.J."/>
            <person name="Karaoz U."/>
            <person name="Brodie E.L."/>
            <person name="Williams K.H."/>
            <person name="Hubbard S.S."/>
            <person name="Banfield J.F."/>
        </authorList>
    </citation>
    <scope>NUCLEOTIDE SEQUENCE [LARGE SCALE GENOMIC DNA]</scope>
</reference>